<dbReference type="RefSeq" id="WP_171909810.1">
    <property type="nucleotide sequence ID" value="NZ_FOEG01000002.1"/>
</dbReference>
<dbReference type="CDD" id="cd00075">
    <property type="entry name" value="HATPase"/>
    <property type="match status" value="1"/>
</dbReference>
<dbReference type="InterPro" id="IPR036097">
    <property type="entry name" value="HisK_dim/P_sf"/>
</dbReference>
<keyword evidence="11" id="KW-0067">ATP-binding</keyword>
<comment type="catalytic activity">
    <reaction evidence="1">
        <text>ATP + protein L-histidine = ADP + protein N-phospho-L-histidine.</text>
        <dbReference type="EC" id="2.7.13.3"/>
    </reaction>
</comment>
<dbReference type="PANTHER" id="PTHR43065:SF46">
    <property type="entry name" value="C4-DICARBOXYLATE TRANSPORT SENSOR PROTEIN DCTB"/>
    <property type="match status" value="1"/>
</dbReference>
<dbReference type="GO" id="GO:0000155">
    <property type="term" value="F:phosphorelay sensor kinase activity"/>
    <property type="evidence" value="ECO:0007669"/>
    <property type="project" value="InterPro"/>
</dbReference>
<dbReference type="Gene3D" id="6.10.250.3020">
    <property type="match status" value="1"/>
</dbReference>
<evidence type="ECO:0000256" key="3">
    <source>
        <dbReference type="ARBA" id="ARBA00012438"/>
    </source>
</evidence>
<keyword evidence="9" id="KW-0547">Nucleotide-binding</keyword>
<evidence type="ECO:0000256" key="16">
    <source>
        <dbReference type="SAM" id="Coils"/>
    </source>
</evidence>
<proteinExistence type="predicted"/>
<feature type="transmembrane region" description="Helical" evidence="18">
    <location>
        <begin position="37"/>
        <end position="56"/>
    </location>
</feature>
<evidence type="ECO:0000256" key="15">
    <source>
        <dbReference type="ARBA" id="ARBA00073143"/>
    </source>
</evidence>
<dbReference type="PIRSF" id="PIRSF036431">
    <property type="entry name" value="STHK_DctB"/>
    <property type="match status" value="1"/>
</dbReference>
<evidence type="ECO:0000256" key="6">
    <source>
        <dbReference type="ARBA" id="ARBA00022553"/>
    </source>
</evidence>
<dbReference type="PANTHER" id="PTHR43065">
    <property type="entry name" value="SENSOR HISTIDINE KINASE"/>
    <property type="match status" value="1"/>
</dbReference>
<evidence type="ECO:0000256" key="10">
    <source>
        <dbReference type="ARBA" id="ARBA00022777"/>
    </source>
</evidence>
<keyword evidence="4" id="KW-1003">Cell membrane</keyword>
<dbReference type="Proteomes" id="UP000199657">
    <property type="component" value="Unassembled WGS sequence"/>
</dbReference>
<evidence type="ECO:0000256" key="13">
    <source>
        <dbReference type="ARBA" id="ARBA00023012"/>
    </source>
</evidence>
<dbReference type="PRINTS" id="PR00344">
    <property type="entry name" value="BCTRLSENSOR"/>
</dbReference>
<keyword evidence="8 18" id="KW-0812">Transmembrane</keyword>
<keyword evidence="13" id="KW-0902">Two-component regulatory system</keyword>
<dbReference type="Pfam" id="PF00512">
    <property type="entry name" value="HisKA"/>
    <property type="match status" value="1"/>
</dbReference>
<dbReference type="Gene3D" id="1.10.287.130">
    <property type="match status" value="1"/>
</dbReference>
<evidence type="ECO:0000256" key="18">
    <source>
        <dbReference type="SAM" id="Phobius"/>
    </source>
</evidence>
<dbReference type="FunFam" id="3.30.450.20:FF:000127">
    <property type="entry name" value="C4-dicarboxylate transport sensor protein"/>
    <property type="match status" value="1"/>
</dbReference>
<gene>
    <name evidence="20" type="ORF">SAMN04488052_1026</name>
</gene>
<evidence type="ECO:0000313" key="21">
    <source>
        <dbReference type="Proteomes" id="UP000199657"/>
    </source>
</evidence>
<organism evidence="20 21">
    <name type="scientific">Aquisalimonas asiatica</name>
    <dbReference type="NCBI Taxonomy" id="406100"/>
    <lineage>
        <taxon>Bacteria</taxon>
        <taxon>Pseudomonadati</taxon>
        <taxon>Pseudomonadota</taxon>
        <taxon>Gammaproteobacteria</taxon>
        <taxon>Chromatiales</taxon>
        <taxon>Ectothiorhodospiraceae</taxon>
        <taxon>Aquisalimonas</taxon>
    </lineage>
</organism>
<evidence type="ECO:0000256" key="2">
    <source>
        <dbReference type="ARBA" id="ARBA00004429"/>
    </source>
</evidence>
<dbReference type="EC" id="2.7.13.3" evidence="3"/>
<keyword evidence="5" id="KW-0997">Cell inner membrane</keyword>
<dbReference type="SUPFAM" id="SSF103190">
    <property type="entry name" value="Sensory domain-like"/>
    <property type="match status" value="1"/>
</dbReference>
<dbReference type="SUPFAM" id="SSF47384">
    <property type="entry name" value="Homodimeric domain of signal transducing histidine kinase"/>
    <property type="match status" value="1"/>
</dbReference>
<evidence type="ECO:0000256" key="11">
    <source>
        <dbReference type="ARBA" id="ARBA00022840"/>
    </source>
</evidence>
<dbReference type="InterPro" id="IPR033479">
    <property type="entry name" value="dCache_1"/>
</dbReference>
<evidence type="ECO:0000256" key="14">
    <source>
        <dbReference type="ARBA" id="ARBA00023136"/>
    </source>
</evidence>
<evidence type="ECO:0000256" key="4">
    <source>
        <dbReference type="ARBA" id="ARBA00022475"/>
    </source>
</evidence>
<dbReference type="GO" id="GO:0005524">
    <property type="term" value="F:ATP binding"/>
    <property type="evidence" value="ECO:0007669"/>
    <property type="project" value="UniProtKB-KW"/>
</dbReference>
<dbReference type="SUPFAM" id="SSF55874">
    <property type="entry name" value="ATPase domain of HSP90 chaperone/DNA topoisomerase II/histidine kinase"/>
    <property type="match status" value="1"/>
</dbReference>
<dbReference type="AlphaFoldDB" id="A0A1H8RFX5"/>
<feature type="domain" description="Histidine kinase" evidence="19">
    <location>
        <begin position="396"/>
        <end position="608"/>
    </location>
</feature>
<keyword evidence="7" id="KW-0808">Transferase</keyword>
<sequence>MTNRGVVVTTPRQHLTDADNDPAPSPGAGRARRRWHWLWFSLAYAMVAGSLVWQGGQMVGDRLESDARQIIDERLNLYEHTILGELQRFRSVPYLVAQTEQVREVLRDDAAVYDTNRYLEDAVDDSEADVIYIMNPDGVTVATSNWRQADSFLGGDFSFRPYFQDALGGQAGGYFAIGTTSREPGYYMSRPIRSSEGILGVAVVKIDLTSIESSWAEGGEAVFVADNNEVIFLTSQDAWRYHFLPHTPVHREAGNGVVVPSFSPNPLPELDFQRDGDRVSINNTLYLAGTRTLEDQDWTLYYLTPTASLETQTTASWVGLFTLAVAVYMLLLYMRERREKLISRREAEDADRIRAINHQLQEEIDERRRAEQELRNAEEELVQAAKMAALGQMSASVAHEINQPLAAVQTNVASARLLLRNGDTGELTEVLGQVEDLVHRMASMAQQLKTYARKSADSNGPFEVQRSVNNALHLLQPALNRQGLALEPEMPDEPVHALGDPVRMEQVVVNLVQNAIDAVAHADTPSVHLWVRPGAQEVELCVEDNGHGLPGDGAGVFEPFFTTKSSGEGIGLGLAIAERIVTGMGGTITATSSESGGARFRVRLQRTTPARQEET</sequence>
<protein>
    <recommendedName>
        <fullName evidence="15">C4-dicarboxylate transport sensor protein DctB</fullName>
        <ecNumber evidence="3">2.7.13.3</ecNumber>
    </recommendedName>
</protein>
<evidence type="ECO:0000256" key="12">
    <source>
        <dbReference type="ARBA" id="ARBA00022989"/>
    </source>
</evidence>
<dbReference type="InterPro" id="IPR003594">
    <property type="entry name" value="HATPase_dom"/>
</dbReference>
<dbReference type="CDD" id="cd12914">
    <property type="entry name" value="PDC1_DGC_like"/>
    <property type="match status" value="1"/>
</dbReference>
<dbReference type="PROSITE" id="PS50109">
    <property type="entry name" value="HIS_KIN"/>
    <property type="match status" value="1"/>
</dbReference>
<dbReference type="InterPro" id="IPR005467">
    <property type="entry name" value="His_kinase_dom"/>
</dbReference>
<dbReference type="EMBL" id="FOEG01000002">
    <property type="protein sequence ID" value="SEO65429.1"/>
    <property type="molecule type" value="Genomic_DNA"/>
</dbReference>
<keyword evidence="16" id="KW-0175">Coiled coil</keyword>
<feature type="transmembrane region" description="Helical" evidence="18">
    <location>
        <begin position="315"/>
        <end position="334"/>
    </location>
</feature>
<evidence type="ECO:0000256" key="5">
    <source>
        <dbReference type="ARBA" id="ARBA00022519"/>
    </source>
</evidence>
<name>A0A1H8RFX5_9GAMM</name>
<evidence type="ECO:0000256" key="8">
    <source>
        <dbReference type="ARBA" id="ARBA00022692"/>
    </source>
</evidence>
<dbReference type="Gene3D" id="3.30.450.20">
    <property type="entry name" value="PAS domain"/>
    <property type="match status" value="2"/>
</dbReference>
<dbReference type="InterPro" id="IPR003661">
    <property type="entry name" value="HisK_dim/P_dom"/>
</dbReference>
<dbReference type="InterPro" id="IPR029151">
    <property type="entry name" value="Sensor-like_sf"/>
</dbReference>
<accession>A0A1H8RFX5</accession>
<dbReference type="InterPro" id="IPR017055">
    <property type="entry name" value="Sig_transdc_His_kinase_DctB"/>
</dbReference>
<evidence type="ECO:0000256" key="7">
    <source>
        <dbReference type="ARBA" id="ARBA00022679"/>
    </source>
</evidence>
<keyword evidence="21" id="KW-1185">Reference proteome</keyword>
<feature type="coiled-coil region" evidence="16">
    <location>
        <begin position="353"/>
        <end position="387"/>
    </location>
</feature>
<reference evidence="20 21" key="1">
    <citation type="submission" date="2016-10" db="EMBL/GenBank/DDBJ databases">
        <authorList>
            <person name="de Groot N.N."/>
        </authorList>
    </citation>
    <scope>NUCLEOTIDE SEQUENCE [LARGE SCALE GENOMIC DNA]</scope>
    <source>
        <strain evidence="20 21">CGMCC 1.6291</strain>
    </source>
</reference>
<keyword evidence="6" id="KW-0597">Phosphoprotein</keyword>
<evidence type="ECO:0000256" key="17">
    <source>
        <dbReference type="SAM" id="MobiDB-lite"/>
    </source>
</evidence>
<evidence type="ECO:0000259" key="19">
    <source>
        <dbReference type="PROSITE" id="PS50109"/>
    </source>
</evidence>
<dbReference type="SMART" id="SM00387">
    <property type="entry name" value="HATPase_c"/>
    <property type="match status" value="1"/>
</dbReference>
<dbReference type="STRING" id="406100.SAMN04488052_1026"/>
<dbReference type="FunFam" id="1.10.287.130:FF:000049">
    <property type="entry name" value="C4-dicarboxylate transport sensor protein DctB"/>
    <property type="match status" value="1"/>
</dbReference>
<keyword evidence="12 18" id="KW-1133">Transmembrane helix</keyword>
<evidence type="ECO:0000256" key="9">
    <source>
        <dbReference type="ARBA" id="ARBA00022741"/>
    </source>
</evidence>
<dbReference type="Pfam" id="PF02743">
    <property type="entry name" value="dCache_1"/>
    <property type="match status" value="1"/>
</dbReference>
<dbReference type="SMART" id="SM00388">
    <property type="entry name" value="HisKA"/>
    <property type="match status" value="1"/>
</dbReference>
<keyword evidence="10 20" id="KW-0418">Kinase</keyword>
<dbReference type="Gene3D" id="3.30.565.10">
    <property type="entry name" value="Histidine kinase-like ATPase, C-terminal domain"/>
    <property type="match status" value="1"/>
</dbReference>
<dbReference type="Pfam" id="PF02518">
    <property type="entry name" value="HATPase_c"/>
    <property type="match status" value="1"/>
</dbReference>
<dbReference type="InterPro" id="IPR004358">
    <property type="entry name" value="Sig_transdc_His_kin-like_C"/>
</dbReference>
<evidence type="ECO:0000256" key="1">
    <source>
        <dbReference type="ARBA" id="ARBA00000085"/>
    </source>
</evidence>
<dbReference type="CDD" id="cd00082">
    <property type="entry name" value="HisKA"/>
    <property type="match status" value="1"/>
</dbReference>
<feature type="region of interest" description="Disordered" evidence="17">
    <location>
        <begin position="1"/>
        <end position="29"/>
    </location>
</feature>
<dbReference type="InterPro" id="IPR036890">
    <property type="entry name" value="HATPase_C_sf"/>
</dbReference>
<evidence type="ECO:0000313" key="20">
    <source>
        <dbReference type="EMBL" id="SEO65429.1"/>
    </source>
</evidence>
<dbReference type="GO" id="GO:0005886">
    <property type="term" value="C:plasma membrane"/>
    <property type="evidence" value="ECO:0007669"/>
    <property type="project" value="UniProtKB-SubCell"/>
</dbReference>
<keyword evidence="14 18" id="KW-0472">Membrane</keyword>
<comment type="subcellular location">
    <subcellularLocation>
        <location evidence="2">Cell inner membrane</location>
        <topology evidence="2">Multi-pass membrane protein</topology>
    </subcellularLocation>
</comment>